<evidence type="ECO:0000313" key="3">
    <source>
        <dbReference type="Proteomes" id="UP000011944"/>
    </source>
</evidence>
<keyword evidence="1" id="KW-1133">Transmembrane helix</keyword>
<keyword evidence="1" id="KW-0812">Transmembrane</keyword>
<organism evidence="2 3">
    <name type="scientific">Clostridium botulinum CFSAN001627</name>
    <dbReference type="NCBI Taxonomy" id="1232189"/>
    <lineage>
        <taxon>Bacteria</taxon>
        <taxon>Bacillati</taxon>
        <taxon>Bacillota</taxon>
        <taxon>Clostridia</taxon>
        <taxon>Eubacteriales</taxon>
        <taxon>Clostridiaceae</taxon>
        <taxon>Clostridium</taxon>
    </lineage>
</organism>
<protein>
    <submittedName>
        <fullName evidence="2">Methyl-accepting chemotaxis protein</fullName>
    </submittedName>
</protein>
<sequence>MKFKTMKGKMLTYFLSLFLIICIAISFMAYFMSKRMIERKASSLMSEVSRQAVQ</sequence>
<evidence type="ECO:0000313" key="2">
    <source>
        <dbReference type="EMBL" id="EKN41201.1"/>
    </source>
</evidence>
<feature type="non-terminal residue" evidence="2">
    <location>
        <position position="54"/>
    </location>
</feature>
<proteinExistence type="predicted"/>
<gene>
    <name evidence="2" type="ORF">CFSAN001627_14743</name>
</gene>
<feature type="transmembrane region" description="Helical" evidence="1">
    <location>
        <begin position="12"/>
        <end position="32"/>
    </location>
</feature>
<dbReference type="Proteomes" id="UP000011944">
    <property type="component" value="Unassembled WGS sequence"/>
</dbReference>
<dbReference type="EMBL" id="AMXI01000885">
    <property type="protein sequence ID" value="EKN41201.1"/>
    <property type="molecule type" value="Genomic_DNA"/>
</dbReference>
<dbReference type="AlphaFoldDB" id="M1ZQB6"/>
<reference evidence="2 3" key="2">
    <citation type="submission" date="2013-03" db="EMBL/GenBank/DDBJ databases">
        <title>Diversity in Clostridium botulinum.</title>
        <authorList>
            <person name="Timme R.E."/>
            <person name="Allard M."/>
            <person name="Luo Y."/>
            <person name="Strain E."/>
            <person name="Gonzalez-Escalona N."/>
            <person name="Brown E."/>
        </authorList>
    </citation>
    <scope>NUCLEOTIDE SEQUENCE [LARGE SCALE GENOMIC DNA]</scope>
    <source>
        <strain evidence="2 3">CFSAN001627</strain>
    </source>
</reference>
<accession>M1ZQB6</accession>
<name>M1ZQB6_CLOBO</name>
<keyword evidence="1" id="KW-0472">Membrane</keyword>
<reference evidence="2 3" key="1">
    <citation type="submission" date="2012-10" db="EMBL/GenBank/DDBJ databases">
        <authorList>
            <person name="Strain E.A."/>
            <person name="Brown E."/>
            <person name="Allard M.W."/>
            <person name="Gonzalez-Escalona N."/>
            <person name="Timme R."/>
        </authorList>
    </citation>
    <scope>NUCLEOTIDE SEQUENCE [LARGE SCALE GENOMIC DNA]</scope>
    <source>
        <strain evidence="2 3">CFSAN001627</strain>
    </source>
</reference>
<comment type="caution">
    <text evidence="2">The sequence shown here is derived from an EMBL/GenBank/DDBJ whole genome shotgun (WGS) entry which is preliminary data.</text>
</comment>
<evidence type="ECO:0000256" key="1">
    <source>
        <dbReference type="SAM" id="Phobius"/>
    </source>
</evidence>